<accession>U9UE83</accession>
<reference evidence="1" key="1">
    <citation type="submission" date="2013-07" db="EMBL/GenBank/DDBJ databases">
        <title>The genome of an arbuscular mycorrhizal fungus provides insights into the evolution of the oldest plant symbiosis.</title>
        <authorList>
            <consortium name="DOE Joint Genome Institute"/>
            <person name="Tisserant E."/>
            <person name="Malbreil M."/>
            <person name="Kuo A."/>
            <person name="Kohler A."/>
            <person name="Symeonidi A."/>
            <person name="Balestrini R."/>
            <person name="Charron P."/>
            <person name="Duensing N."/>
            <person name="Frei-dit-Frey N."/>
            <person name="Gianinazzi-Pearson V."/>
            <person name="Gilbert B."/>
            <person name="Handa Y."/>
            <person name="Hijri M."/>
            <person name="Kaul R."/>
            <person name="Kawaguchi M."/>
            <person name="Krajinski F."/>
            <person name="Lammers P."/>
            <person name="Lapierre D."/>
            <person name="Masclaux F.G."/>
            <person name="Murat C."/>
            <person name="Morin E."/>
            <person name="Ndikumana S."/>
            <person name="Pagni M."/>
            <person name="Petitpierre D."/>
            <person name="Requena N."/>
            <person name="Rosikiewicz P."/>
            <person name="Riley R."/>
            <person name="Saito K."/>
            <person name="San Clemente H."/>
            <person name="Shapiro H."/>
            <person name="van Tuinen D."/>
            <person name="Becard G."/>
            <person name="Bonfante P."/>
            <person name="Paszkowski U."/>
            <person name="Shachar-Hill Y."/>
            <person name="Young J.P."/>
            <person name="Sanders I.R."/>
            <person name="Henrissat B."/>
            <person name="Rensing S.A."/>
            <person name="Grigoriev I.V."/>
            <person name="Corradi N."/>
            <person name="Roux C."/>
            <person name="Martin F."/>
        </authorList>
    </citation>
    <scope>NUCLEOTIDE SEQUENCE</scope>
    <source>
        <strain evidence="1">DAOM 197198</strain>
    </source>
</reference>
<name>U9UE83_RHIID</name>
<dbReference type="AlphaFoldDB" id="U9UE83"/>
<protein>
    <submittedName>
        <fullName evidence="1">Uncharacterized protein</fullName>
    </submittedName>
</protein>
<proteinExistence type="predicted"/>
<gene>
    <name evidence="1" type="ORF">GLOINDRAFT_20422</name>
</gene>
<dbReference type="EMBL" id="KI278973">
    <property type="protein sequence ID" value="ESA18695.1"/>
    <property type="molecule type" value="Genomic_DNA"/>
</dbReference>
<sequence>MGIYSEDRILEDELLVHILVKTFKLNEVTLAVQYVRYPHTADHIRISSIIV</sequence>
<organism evidence="1">
    <name type="scientific">Rhizophagus irregularis (strain DAOM 181602 / DAOM 197198 / MUCL 43194)</name>
    <name type="common">Arbuscular mycorrhizal fungus</name>
    <name type="synonym">Glomus intraradices</name>
    <dbReference type="NCBI Taxonomy" id="747089"/>
    <lineage>
        <taxon>Eukaryota</taxon>
        <taxon>Fungi</taxon>
        <taxon>Fungi incertae sedis</taxon>
        <taxon>Mucoromycota</taxon>
        <taxon>Glomeromycotina</taxon>
        <taxon>Glomeromycetes</taxon>
        <taxon>Glomerales</taxon>
        <taxon>Glomeraceae</taxon>
        <taxon>Rhizophagus</taxon>
    </lineage>
</organism>
<evidence type="ECO:0000313" key="1">
    <source>
        <dbReference type="EMBL" id="ESA18695.1"/>
    </source>
</evidence>
<dbReference type="HOGENOM" id="CLU_3107528_0_0_1"/>